<dbReference type="GO" id="GO:0004812">
    <property type="term" value="F:aminoacyl-tRNA ligase activity"/>
    <property type="evidence" value="ECO:0007669"/>
    <property type="project" value="UniProtKB-KW"/>
</dbReference>
<sequence length="392" mass="40968">MTELLLQATAAPFSADLTAGDPIFSPEADPAREARLVDAWAEMRLDRRARSACAGRPRAALPEMSALLPAGAGVVEAALCRDMLARARRMAGFDTPPPAGAAHAAGRRLGLLADADAAAADAAADDAGADWRRWAARADQDGADLLRARFAAGDTVDASGAVRGIRAALGRLLDHLAVAPAGLLPPADRLDMPEILLLARLVEIDAELRDDLEAADLPAMLARLARFCADELTAGWAGLRAGLLAGEADAPGRRAVAAVAARSFNHLVAWIAPLLPFMAEEAWLARWGAGAGSVHERLWPSVDPLWATPGTILANRRLDRLRALVRDVAGGREITADATVELDLPADRRPPFREAELGPLLGVGRLRLRSLPAGAAPAARFAAAGPVLAATA</sequence>
<evidence type="ECO:0000256" key="4">
    <source>
        <dbReference type="ARBA" id="ARBA00022917"/>
    </source>
</evidence>
<feature type="domain" description="Methionyl/Valyl/Leucyl/Isoleucyl-tRNA synthetase anticodon-binding" evidence="6">
    <location>
        <begin position="197"/>
        <end position="335"/>
    </location>
</feature>
<dbReference type="GO" id="GO:0006418">
    <property type="term" value="P:tRNA aminoacylation for protein translation"/>
    <property type="evidence" value="ECO:0007669"/>
    <property type="project" value="InterPro"/>
</dbReference>
<evidence type="ECO:0000256" key="1">
    <source>
        <dbReference type="ARBA" id="ARBA00022598"/>
    </source>
</evidence>
<name>A0A161Q7N8_9PROT</name>
<reference evidence="7 8" key="1">
    <citation type="submission" date="2015-12" db="EMBL/GenBank/DDBJ databases">
        <title>Genome sequence of Tistrella mobilis MCCC 1A02139.</title>
        <authorList>
            <person name="Lu L."/>
            <person name="Lai Q."/>
            <person name="Shao Z."/>
            <person name="Qian P."/>
        </authorList>
    </citation>
    <scope>NUCLEOTIDE SEQUENCE [LARGE SCALE GENOMIC DNA]</scope>
    <source>
        <strain evidence="7 8">MCCC 1A02139</strain>
    </source>
</reference>
<dbReference type="GO" id="GO:0005524">
    <property type="term" value="F:ATP binding"/>
    <property type="evidence" value="ECO:0007669"/>
    <property type="project" value="UniProtKB-KW"/>
</dbReference>
<evidence type="ECO:0000259" key="6">
    <source>
        <dbReference type="Pfam" id="PF08264"/>
    </source>
</evidence>
<organism evidence="7 8">
    <name type="scientific">Tistrella mobilis</name>
    <dbReference type="NCBI Taxonomy" id="171437"/>
    <lineage>
        <taxon>Bacteria</taxon>
        <taxon>Pseudomonadati</taxon>
        <taxon>Pseudomonadota</taxon>
        <taxon>Alphaproteobacteria</taxon>
        <taxon>Geminicoccales</taxon>
        <taxon>Geminicoccaceae</taxon>
        <taxon>Tistrella</taxon>
    </lineage>
</organism>
<dbReference type="EMBL" id="LPZR01000034">
    <property type="protein sequence ID" value="KYO57023.1"/>
    <property type="molecule type" value="Genomic_DNA"/>
</dbReference>
<dbReference type="InterPro" id="IPR009080">
    <property type="entry name" value="tRNAsynth_Ia_anticodon-bd"/>
</dbReference>
<gene>
    <name evidence="7" type="ORF">AUP44_21310</name>
</gene>
<keyword evidence="2" id="KW-0547">Nucleotide-binding</keyword>
<dbReference type="AlphaFoldDB" id="A0A161Q7N8"/>
<dbReference type="Proteomes" id="UP000075787">
    <property type="component" value="Unassembled WGS sequence"/>
</dbReference>
<keyword evidence="1" id="KW-0436">Ligase</keyword>
<evidence type="ECO:0000256" key="5">
    <source>
        <dbReference type="ARBA" id="ARBA00023146"/>
    </source>
</evidence>
<dbReference type="SUPFAM" id="SSF47323">
    <property type="entry name" value="Anticodon-binding domain of a subclass of class I aminoacyl-tRNA synthetases"/>
    <property type="match status" value="1"/>
</dbReference>
<comment type="caution">
    <text evidence="7">The sequence shown here is derived from an EMBL/GenBank/DDBJ whole genome shotgun (WGS) entry which is preliminary data.</text>
</comment>
<proteinExistence type="predicted"/>
<dbReference type="InterPro" id="IPR013155">
    <property type="entry name" value="M/V/L/I-tRNA-synth_anticd-bd"/>
</dbReference>
<keyword evidence="5" id="KW-0030">Aminoacyl-tRNA synthetase</keyword>
<keyword evidence="3" id="KW-0067">ATP-binding</keyword>
<dbReference type="RefSeq" id="WP_062761728.1">
    <property type="nucleotide sequence ID" value="NZ_CP121045.1"/>
</dbReference>
<dbReference type="Gene3D" id="1.10.730.20">
    <property type="match status" value="1"/>
</dbReference>
<protein>
    <recommendedName>
        <fullName evidence="6">Methionyl/Valyl/Leucyl/Isoleucyl-tRNA synthetase anticodon-binding domain-containing protein</fullName>
    </recommendedName>
</protein>
<evidence type="ECO:0000313" key="7">
    <source>
        <dbReference type="EMBL" id="KYO57023.1"/>
    </source>
</evidence>
<keyword evidence="4" id="KW-0648">Protein biosynthesis</keyword>
<dbReference type="GeneID" id="97240050"/>
<accession>A0A161Q7N8</accession>
<evidence type="ECO:0000256" key="2">
    <source>
        <dbReference type="ARBA" id="ARBA00022741"/>
    </source>
</evidence>
<evidence type="ECO:0000313" key="8">
    <source>
        <dbReference type="Proteomes" id="UP000075787"/>
    </source>
</evidence>
<evidence type="ECO:0000256" key="3">
    <source>
        <dbReference type="ARBA" id="ARBA00022840"/>
    </source>
</evidence>
<dbReference type="Pfam" id="PF08264">
    <property type="entry name" value="Anticodon_1"/>
    <property type="match status" value="1"/>
</dbReference>